<evidence type="ECO:0000256" key="1">
    <source>
        <dbReference type="SAM" id="SignalP"/>
    </source>
</evidence>
<comment type="caution">
    <text evidence="2">The sequence shown here is derived from an EMBL/GenBank/DDBJ whole genome shotgun (WGS) entry which is preliminary data.</text>
</comment>
<dbReference type="OrthoDB" id="883602at2"/>
<reference evidence="2 3" key="1">
    <citation type="submission" date="2016-08" db="EMBL/GenBank/DDBJ databases">
        <title>Hymenobacter coccineus sp. nov., Hymenobacter lapidarius sp. nov. and Hymenobacter glacialis sp. nov., isolated from Antarctic soil.</title>
        <authorList>
            <person name="Sedlacek I."/>
            <person name="Kralova S."/>
            <person name="Kyrova K."/>
            <person name="Maslanova I."/>
            <person name="Stankova E."/>
            <person name="Vrbovska V."/>
            <person name="Nemec M."/>
            <person name="Bartak M."/>
            <person name="Svec P."/>
            <person name="Busse H.-J."/>
            <person name="Pantucek R."/>
        </authorList>
    </citation>
    <scope>NUCLEOTIDE SEQUENCE [LARGE SCALE GENOMIC DNA]</scope>
    <source>
        <strain evidence="2 3">CCM 8649</strain>
    </source>
</reference>
<proteinExistence type="predicted"/>
<sequence length="137" mass="15364">MRYRNTWLLGALIFFGTVGFASRAQAQVLPVPGARNPDWALETTVPDAYRQAPGILTMPKDRMPNALQKSVLSNGNRSYHWDAARQLAYEWPNHAGSVGPHNSVIVRDDRTGTTYSYGRRAPRPAARQWHRLPGVPK</sequence>
<organism evidence="2 3">
    <name type="scientific">Hymenobacter coccineus</name>
    <dbReference type="NCBI Taxonomy" id="1908235"/>
    <lineage>
        <taxon>Bacteria</taxon>
        <taxon>Pseudomonadati</taxon>
        <taxon>Bacteroidota</taxon>
        <taxon>Cytophagia</taxon>
        <taxon>Cytophagales</taxon>
        <taxon>Hymenobacteraceae</taxon>
        <taxon>Hymenobacter</taxon>
    </lineage>
</organism>
<keyword evidence="1" id="KW-0732">Signal</keyword>
<feature type="chain" id="PRO_5009579527" evidence="1">
    <location>
        <begin position="27"/>
        <end position="137"/>
    </location>
</feature>
<accession>A0A1G1TI26</accession>
<feature type="signal peptide" evidence="1">
    <location>
        <begin position="1"/>
        <end position="26"/>
    </location>
</feature>
<name>A0A1G1TI26_9BACT</name>
<dbReference type="Proteomes" id="UP000177506">
    <property type="component" value="Unassembled WGS sequence"/>
</dbReference>
<protein>
    <submittedName>
        <fullName evidence="2">Uncharacterized protein</fullName>
    </submittedName>
</protein>
<gene>
    <name evidence="2" type="ORF">BEN49_22485</name>
</gene>
<keyword evidence="3" id="KW-1185">Reference proteome</keyword>
<evidence type="ECO:0000313" key="2">
    <source>
        <dbReference type="EMBL" id="OGX90514.1"/>
    </source>
</evidence>
<dbReference type="EMBL" id="MDZA01000136">
    <property type="protein sequence ID" value="OGX90514.1"/>
    <property type="molecule type" value="Genomic_DNA"/>
</dbReference>
<dbReference type="RefSeq" id="WP_070742869.1">
    <property type="nucleotide sequence ID" value="NZ_MDZA01000136.1"/>
</dbReference>
<evidence type="ECO:0000313" key="3">
    <source>
        <dbReference type="Proteomes" id="UP000177506"/>
    </source>
</evidence>
<dbReference type="AlphaFoldDB" id="A0A1G1TI26"/>